<keyword evidence="2" id="KW-1185">Reference proteome</keyword>
<dbReference type="EMBL" id="JAVDXU010000003">
    <property type="protein sequence ID" value="MDR7271194.1"/>
    <property type="molecule type" value="Genomic_DNA"/>
</dbReference>
<gene>
    <name evidence="1" type="ORF">J2X20_003862</name>
</gene>
<dbReference type="RefSeq" id="WP_310267990.1">
    <property type="nucleotide sequence ID" value="NZ_JAVDXU010000003.1"/>
</dbReference>
<evidence type="ECO:0000313" key="2">
    <source>
        <dbReference type="Proteomes" id="UP001180453"/>
    </source>
</evidence>
<proteinExistence type="predicted"/>
<sequence length="265" mass="28452">MAVTTTRREPTLERLRLPVGEALVFVDLASGDLITTGLRCCLVQRGGGRLLGRSVFTPSGLHVWPDLPERWRQPQEVACADVLVRDELQRFQPLSLPWPLPARPVGQILSDRVVGGMRMMRVGLLSAPTRRPPPGVCSVYGLLTWQANGEPAIWARVCLIDGEGRVHEGASDAEGRLALHVPPLRPGSVGAAALQVFADPALEASSMGLGAPDVLAFADQPVVLALADVQQQAAYMPGVLAAHEPLILASQGLPPAHRELRLEPR</sequence>
<evidence type="ECO:0000313" key="1">
    <source>
        <dbReference type="EMBL" id="MDR7271194.1"/>
    </source>
</evidence>
<comment type="caution">
    <text evidence="1">The sequence shown here is derived from an EMBL/GenBank/DDBJ whole genome shotgun (WGS) entry which is preliminary data.</text>
</comment>
<accession>A0ABU1YQQ6</accession>
<reference evidence="1 2" key="1">
    <citation type="submission" date="2023-07" db="EMBL/GenBank/DDBJ databases">
        <title>Sorghum-associated microbial communities from plants grown in Nebraska, USA.</title>
        <authorList>
            <person name="Schachtman D."/>
        </authorList>
    </citation>
    <scope>NUCLEOTIDE SEQUENCE [LARGE SCALE GENOMIC DNA]</scope>
    <source>
        <strain evidence="1 2">BE314</strain>
    </source>
</reference>
<name>A0ABU1YQQ6_ROSSA</name>
<protein>
    <submittedName>
        <fullName evidence="1">Uncharacterized protein</fullName>
    </submittedName>
</protein>
<organism evidence="1 2">
    <name type="scientific">Roseateles saccharophilus</name>
    <name type="common">Pseudomonas saccharophila</name>
    <dbReference type="NCBI Taxonomy" id="304"/>
    <lineage>
        <taxon>Bacteria</taxon>
        <taxon>Pseudomonadati</taxon>
        <taxon>Pseudomonadota</taxon>
        <taxon>Betaproteobacteria</taxon>
        <taxon>Burkholderiales</taxon>
        <taxon>Sphaerotilaceae</taxon>
        <taxon>Roseateles</taxon>
    </lineage>
</organism>
<dbReference type="Proteomes" id="UP001180453">
    <property type="component" value="Unassembled WGS sequence"/>
</dbReference>